<keyword evidence="1" id="KW-0732">Signal</keyword>
<evidence type="ECO:0000313" key="2">
    <source>
        <dbReference type="EMBL" id="KAK3363210.1"/>
    </source>
</evidence>
<sequence length="543" mass="61543">MSIRHLPTEIILHICRFLCLHCQLPRVVDAPPCLYDQAASGQKALAHISRSCRRMQDIAQMTLFHWFHSRRCEDGSPDPVQGLESFLQAIIQHPHLARSVEALTFLVPDSYYDYMVFGDLGDIHWDGIYREAVDRVGGGRRRLRSAASEQHESSRPALEDFQDLAIALAPRLSQLCLKRALQYLTDQRQLALTWAGWSHDLANLKYLALPGAEKYALHGTYHMQEVKNLLLHAPNLEVLDAADCACAGDDYYRIVRYRENKPWGVPLARLKKLSLNGINVDEVANMLRECPVVEDLELFNDYENHEVESSVFWRVLRPQTHLRHVRGTLRRLCYSMGTEPIYTRGGDDDDDGDYIGDENIRVILDVADILLEREDDAEGLAGATFASFPVLEVLEIEQIVLYGSIFPIPPSPDEEQDVCLLENTVEDFLGRMPPSIRHLRVGSVVHWPILRRDLAALAQGPSSRSRFPHLEIVTVEVFVAPPRQQWQALADELSTLAIRACLNYAKTGPLSRGLLPSRPAEPEITPKPVLYLDHGSREIDQYT</sequence>
<evidence type="ECO:0000313" key="3">
    <source>
        <dbReference type="Proteomes" id="UP001275084"/>
    </source>
</evidence>
<proteinExistence type="predicted"/>
<evidence type="ECO:0000256" key="1">
    <source>
        <dbReference type="SAM" id="SignalP"/>
    </source>
</evidence>
<gene>
    <name evidence="2" type="ORF">B0T25DRAFT_491669</name>
</gene>
<feature type="chain" id="PRO_5042592107" description="F-box domain-containing protein" evidence="1">
    <location>
        <begin position="31"/>
        <end position="543"/>
    </location>
</feature>
<reference evidence="2" key="1">
    <citation type="journal article" date="2023" name="Mol. Phylogenet. Evol.">
        <title>Genome-scale phylogeny and comparative genomics of the fungal order Sordariales.</title>
        <authorList>
            <person name="Hensen N."/>
            <person name="Bonometti L."/>
            <person name="Westerberg I."/>
            <person name="Brannstrom I.O."/>
            <person name="Guillou S."/>
            <person name="Cros-Aarteil S."/>
            <person name="Calhoun S."/>
            <person name="Haridas S."/>
            <person name="Kuo A."/>
            <person name="Mondo S."/>
            <person name="Pangilinan J."/>
            <person name="Riley R."/>
            <person name="LaButti K."/>
            <person name="Andreopoulos B."/>
            <person name="Lipzen A."/>
            <person name="Chen C."/>
            <person name="Yan M."/>
            <person name="Daum C."/>
            <person name="Ng V."/>
            <person name="Clum A."/>
            <person name="Steindorff A."/>
            <person name="Ohm R.A."/>
            <person name="Martin F."/>
            <person name="Silar P."/>
            <person name="Natvig D.O."/>
            <person name="Lalanne C."/>
            <person name="Gautier V."/>
            <person name="Ament-Velasquez S.L."/>
            <person name="Kruys A."/>
            <person name="Hutchinson M.I."/>
            <person name="Powell A.J."/>
            <person name="Barry K."/>
            <person name="Miller A.N."/>
            <person name="Grigoriev I.V."/>
            <person name="Debuchy R."/>
            <person name="Gladieux P."/>
            <person name="Hiltunen Thoren M."/>
            <person name="Johannesson H."/>
        </authorList>
    </citation>
    <scope>NUCLEOTIDE SEQUENCE</scope>
    <source>
        <strain evidence="2">CBS 955.72</strain>
    </source>
</reference>
<dbReference type="EMBL" id="JAUIQD010000001">
    <property type="protein sequence ID" value="KAK3363210.1"/>
    <property type="molecule type" value="Genomic_DNA"/>
</dbReference>
<accession>A0AAJ0MJW9</accession>
<dbReference type="Proteomes" id="UP001275084">
    <property type="component" value="Unassembled WGS sequence"/>
</dbReference>
<reference evidence="2" key="2">
    <citation type="submission" date="2023-06" db="EMBL/GenBank/DDBJ databases">
        <authorList>
            <consortium name="Lawrence Berkeley National Laboratory"/>
            <person name="Haridas S."/>
            <person name="Hensen N."/>
            <person name="Bonometti L."/>
            <person name="Westerberg I."/>
            <person name="Brannstrom I.O."/>
            <person name="Guillou S."/>
            <person name="Cros-Aarteil S."/>
            <person name="Calhoun S."/>
            <person name="Kuo A."/>
            <person name="Mondo S."/>
            <person name="Pangilinan J."/>
            <person name="Riley R."/>
            <person name="Labutti K."/>
            <person name="Andreopoulos B."/>
            <person name="Lipzen A."/>
            <person name="Chen C."/>
            <person name="Yanf M."/>
            <person name="Daum C."/>
            <person name="Ng V."/>
            <person name="Clum A."/>
            <person name="Steindorff A."/>
            <person name="Ohm R."/>
            <person name="Martin F."/>
            <person name="Silar P."/>
            <person name="Natvig D."/>
            <person name="Lalanne C."/>
            <person name="Gautier V."/>
            <person name="Ament-Velasquez S.L."/>
            <person name="Kruys A."/>
            <person name="Hutchinson M.I."/>
            <person name="Powell A.J."/>
            <person name="Barry K."/>
            <person name="Miller A.N."/>
            <person name="Grigoriev I.V."/>
            <person name="Debuchy R."/>
            <person name="Gladieux P."/>
            <person name="Thoren M.H."/>
            <person name="Johannesson H."/>
        </authorList>
    </citation>
    <scope>NUCLEOTIDE SEQUENCE</scope>
    <source>
        <strain evidence="2">CBS 955.72</strain>
    </source>
</reference>
<name>A0AAJ0MJW9_9PEZI</name>
<protein>
    <recommendedName>
        <fullName evidence="4">F-box domain-containing protein</fullName>
    </recommendedName>
</protein>
<feature type="signal peptide" evidence="1">
    <location>
        <begin position="1"/>
        <end position="30"/>
    </location>
</feature>
<keyword evidence="3" id="KW-1185">Reference proteome</keyword>
<comment type="caution">
    <text evidence="2">The sequence shown here is derived from an EMBL/GenBank/DDBJ whole genome shotgun (WGS) entry which is preliminary data.</text>
</comment>
<dbReference type="SUPFAM" id="SSF52047">
    <property type="entry name" value="RNI-like"/>
    <property type="match status" value="1"/>
</dbReference>
<dbReference type="AlphaFoldDB" id="A0AAJ0MJW9"/>
<evidence type="ECO:0008006" key="4">
    <source>
        <dbReference type="Google" id="ProtNLM"/>
    </source>
</evidence>
<organism evidence="2 3">
    <name type="scientific">Lasiosphaeria hispida</name>
    <dbReference type="NCBI Taxonomy" id="260671"/>
    <lineage>
        <taxon>Eukaryota</taxon>
        <taxon>Fungi</taxon>
        <taxon>Dikarya</taxon>
        <taxon>Ascomycota</taxon>
        <taxon>Pezizomycotina</taxon>
        <taxon>Sordariomycetes</taxon>
        <taxon>Sordariomycetidae</taxon>
        <taxon>Sordariales</taxon>
        <taxon>Lasiosphaeriaceae</taxon>
        <taxon>Lasiosphaeria</taxon>
    </lineage>
</organism>